<sequence length="402" mass="45194">MKEYNPAPADSNRTASSKRPVCTSPADTAGVFRPVIESTLLPRGVTVLMALLLLVFASCSNGLAEPSGSDESPAPVTQLPDQVPDPPQYPGQSSFYDTRVGDAPVSRHGNHTGTWLGAARKYYLELFFAFLEHESPLVGYFFPHYAELILTSYDPQAVPLAGTYNGRFQISEYFRQLFNTMDIHDIEVQYQLAQDPYVSSHVRLRGRFKDSGTRVDMEFVFLFQFGEEGSITKTRVYYDTQLWTRAHQTPSDQVLQDIQHPGDDFRIRPTDYDLTGLVDQLYANFYAGDIPGVMAMLSPDAAVYFKGDQESYPYAGIYEGQENILQFIQNLAGTAQPYNIQMFQVSEGNRSDVVLFEEWTVFATGKSYHVHTVNSWDVDAQGRLGGFYNYPDSQEIAQAYIP</sequence>
<evidence type="ECO:0000313" key="4">
    <source>
        <dbReference type="Proteomes" id="UP000029692"/>
    </source>
</evidence>
<comment type="caution">
    <text evidence="3">The sequence shown here is derived from an EMBL/GenBank/DDBJ whole genome shotgun (WGS) entry which is preliminary data.</text>
</comment>
<dbReference type="Gene3D" id="3.10.450.50">
    <property type="match status" value="2"/>
</dbReference>
<feature type="region of interest" description="Disordered" evidence="1">
    <location>
        <begin position="66"/>
        <end position="103"/>
    </location>
</feature>
<dbReference type="AlphaFoldDB" id="A0A098R2A0"/>
<dbReference type="Pfam" id="PF12680">
    <property type="entry name" value="SnoaL_2"/>
    <property type="match status" value="2"/>
</dbReference>
<evidence type="ECO:0000313" key="3">
    <source>
        <dbReference type="EMBL" id="KGE73891.1"/>
    </source>
</evidence>
<reference evidence="3 4" key="1">
    <citation type="submission" date="2014-05" db="EMBL/GenBank/DDBJ databases">
        <title>De novo Genome Sequence of Spirocheata sp.</title>
        <authorList>
            <person name="Shivani Y."/>
            <person name="Subhash Y."/>
            <person name="Tushar L."/>
            <person name="Sasikala C."/>
            <person name="Ramana C.V."/>
        </authorList>
    </citation>
    <scope>NUCLEOTIDE SEQUENCE [LARGE SCALE GENOMIC DNA]</scope>
    <source>
        <strain evidence="3 4">JC230</strain>
    </source>
</reference>
<feature type="region of interest" description="Disordered" evidence="1">
    <location>
        <begin position="1"/>
        <end position="24"/>
    </location>
</feature>
<evidence type="ECO:0000259" key="2">
    <source>
        <dbReference type="Pfam" id="PF12680"/>
    </source>
</evidence>
<dbReference type="EMBL" id="JNUP01000003">
    <property type="protein sequence ID" value="KGE73891.1"/>
    <property type="molecule type" value="Genomic_DNA"/>
</dbReference>
<evidence type="ECO:0000256" key="1">
    <source>
        <dbReference type="SAM" id="MobiDB-lite"/>
    </source>
</evidence>
<dbReference type="SUPFAM" id="SSF54427">
    <property type="entry name" value="NTF2-like"/>
    <property type="match status" value="2"/>
</dbReference>
<dbReference type="OrthoDB" id="7876517at2"/>
<dbReference type="Proteomes" id="UP000029692">
    <property type="component" value="Unassembled WGS sequence"/>
</dbReference>
<feature type="domain" description="SnoaL-like" evidence="2">
    <location>
        <begin position="278"/>
        <end position="383"/>
    </location>
</feature>
<organism evidence="3 4">
    <name type="scientific">Spirochaeta lutea</name>
    <dbReference type="NCBI Taxonomy" id="1480694"/>
    <lineage>
        <taxon>Bacteria</taxon>
        <taxon>Pseudomonadati</taxon>
        <taxon>Spirochaetota</taxon>
        <taxon>Spirochaetia</taxon>
        <taxon>Spirochaetales</taxon>
        <taxon>Spirochaetaceae</taxon>
        <taxon>Spirochaeta</taxon>
    </lineage>
</organism>
<keyword evidence="4" id="KW-1185">Reference proteome</keyword>
<dbReference type="InterPro" id="IPR037401">
    <property type="entry name" value="SnoaL-like"/>
</dbReference>
<protein>
    <recommendedName>
        <fullName evidence="2">SnoaL-like domain-containing protein</fullName>
    </recommendedName>
</protein>
<dbReference type="InterPro" id="IPR032710">
    <property type="entry name" value="NTF2-like_dom_sf"/>
</dbReference>
<gene>
    <name evidence="3" type="ORF">DC28_01435</name>
</gene>
<feature type="domain" description="SnoaL-like" evidence="2">
    <location>
        <begin position="159"/>
        <end position="232"/>
    </location>
</feature>
<dbReference type="PANTHER" id="PTHR41252">
    <property type="entry name" value="BLR2505 PROTEIN"/>
    <property type="match status" value="1"/>
</dbReference>
<proteinExistence type="predicted"/>
<accession>A0A098R2A0</accession>
<dbReference type="RefSeq" id="WP_037544958.1">
    <property type="nucleotide sequence ID" value="NZ_JNUP01000003.1"/>
</dbReference>
<dbReference type="PANTHER" id="PTHR41252:SF1">
    <property type="entry name" value="BLR2505 PROTEIN"/>
    <property type="match status" value="1"/>
</dbReference>
<name>A0A098R2A0_9SPIO</name>